<feature type="signal peptide" evidence="1">
    <location>
        <begin position="1"/>
        <end position="30"/>
    </location>
</feature>
<comment type="caution">
    <text evidence="3">The sequence shown here is derived from an EMBL/GenBank/DDBJ whole genome shotgun (WGS) entry which is preliminary data.</text>
</comment>
<dbReference type="RefSeq" id="WP_117174948.1">
    <property type="nucleotide sequence ID" value="NZ_QFZK01000002.1"/>
</dbReference>
<reference evidence="3 4" key="1">
    <citation type="submission" date="2018-05" db="EMBL/GenBank/DDBJ databases">
        <title>Rhodoferax soyangensis sp.nov., isolated from an oligotrophic freshwater lake.</title>
        <authorList>
            <person name="Park M."/>
        </authorList>
    </citation>
    <scope>NUCLEOTIDE SEQUENCE [LARGE SCALE GENOMIC DNA]</scope>
    <source>
        <strain evidence="3 4">IMCC26218</strain>
    </source>
</reference>
<dbReference type="InterPro" id="IPR036249">
    <property type="entry name" value="Thioredoxin-like_sf"/>
</dbReference>
<dbReference type="InterPro" id="IPR051470">
    <property type="entry name" value="Thiol:disulfide_interchange"/>
</dbReference>
<accession>A0A3E1RG65</accession>
<gene>
    <name evidence="3" type="ORF">DIC66_05840</name>
</gene>
<evidence type="ECO:0000313" key="4">
    <source>
        <dbReference type="Proteomes" id="UP000260665"/>
    </source>
</evidence>
<dbReference type="AlphaFoldDB" id="A0A3E1RG65"/>
<organism evidence="3 4">
    <name type="scientific">Rhodoferax lacus</name>
    <dbReference type="NCBI Taxonomy" id="2184758"/>
    <lineage>
        <taxon>Bacteria</taxon>
        <taxon>Pseudomonadati</taxon>
        <taxon>Pseudomonadota</taxon>
        <taxon>Betaproteobacteria</taxon>
        <taxon>Burkholderiales</taxon>
        <taxon>Comamonadaceae</taxon>
        <taxon>Rhodoferax</taxon>
    </lineage>
</organism>
<dbReference type="PROSITE" id="PS51318">
    <property type="entry name" value="TAT"/>
    <property type="match status" value="1"/>
</dbReference>
<dbReference type="InterPro" id="IPR012336">
    <property type="entry name" value="Thioredoxin-like_fold"/>
</dbReference>
<dbReference type="SUPFAM" id="SSF52833">
    <property type="entry name" value="Thioredoxin-like"/>
    <property type="match status" value="1"/>
</dbReference>
<dbReference type="Proteomes" id="UP000260665">
    <property type="component" value="Unassembled WGS sequence"/>
</dbReference>
<dbReference type="EMBL" id="QFZK01000002">
    <property type="protein sequence ID" value="RFO98231.1"/>
    <property type="molecule type" value="Genomic_DNA"/>
</dbReference>
<name>A0A3E1RG65_9BURK</name>
<feature type="domain" description="Thioredoxin-like fold" evidence="2">
    <location>
        <begin position="72"/>
        <end position="201"/>
    </location>
</feature>
<dbReference type="InterPro" id="IPR006311">
    <property type="entry name" value="TAT_signal"/>
</dbReference>
<dbReference type="PANTHER" id="PTHR35272:SF4">
    <property type="entry name" value="THIOL:DISULFIDE INTERCHANGE PROTEIN DSBG"/>
    <property type="match status" value="1"/>
</dbReference>
<dbReference type="Pfam" id="PF13098">
    <property type="entry name" value="Thioredoxin_2"/>
    <property type="match status" value="1"/>
</dbReference>
<proteinExistence type="predicted"/>
<keyword evidence="4" id="KW-1185">Reference proteome</keyword>
<feature type="chain" id="PRO_5017681746" evidence="1">
    <location>
        <begin position="31"/>
        <end position="204"/>
    </location>
</feature>
<dbReference type="Gene3D" id="3.40.30.10">
    <property type="entry name" value="Glutaredoxin"/>
    <property type="match status" value="1"/>
</dbReference>
<dbReference type="PANTHER" id="PTHR35272">
    <property type="entry name" value="THIOL:DISULFIDE INTERCHANGE PROTEIN DSBC-RELATED"/>
    <property type="match status" value="1"/>
</dbReference>
<evidence type="ECO:0000256" key="1">
    <source>
        <dbReference type="SAM" id="SignalP"/>
    </source>
</evidence>
<protein>
    <submittedName>
        <fullName evidence="3">Thiol:disulfide interchange protein</fullName>
    </submittedName>
</protein>
<keyword evidence="1" id="KW-0732">Signal</keyword>
<dbReference type="OrthoDB" id="5298214at2"/>
<evidence type="ECO:0000313" key="3">
    <source>
        <dbReference type="EMBL" id="RFO98231.1"/>
    </source>
</evidence>
<evidence type="ECO:0000259" key="2">
    <source>
        <dbReference type="Pfam" id="PF13098"/>
    </source>
</evidence>
<sequence>MTSPAPHPSRRGLLRAATLPLAAALAFNLAACSPQGDAPKPAAGSVKQADSFALLAKEGRGFTVGSMMSTNTVYVMFDPQCPHCGHLWQQALPLHKKVKFVWMPVAFINAKSLPQGAALLTAANPVDAMTTHEISILAGSGGTAASSSIPDDIAAAIKKNTELFNSMGVESVPYIVAKNASTGAVVTNAGAMETAALEQFLGLN</sequence>